<feature type="binding site" evidence="4">
    <location>
        <position position="286"/>
    </location>
    <ligand>
        <name>substrate</name>
    </ligand>
</feature>
<feature type="binding site" evidence="4">
    <location>
        <begin position="10"/>
        <end position="11"/>
    </location>
    <ligand>
        <name>NADP(+)</name>
        <dbReference type="ChEBI" id="CHEBI:58349"/>
    </ligand>
</feature>
<feature type="binding site" evidence="4">
    <location>
        <position position="176"/>
    </location>
    <ligand>
        <name>NADP(+)</name>
        <dbReference type="ChEBI" id="CHEBI:58349"/>
    </ligand>
</feature>
<dbReference type="GO" id="GO:0097171">
    <property type="term" value="P:ADP-L-glycero-beta-D-manno-heptose biosynthetic process"/>
    <property type="evidence" value="ECO:0007669"/>
    <property type="project" value="UniProtKB-UniPathway"/>
</dbReference>
<evidence type="ECO:0000313" key="6">
    <source>
        <dbReference type="EMBL" id="ROP84616.1"/>
    </source>
</evidence>
<gene>
    <name evidence="4" type="primary">hldD</name>
    <name evidence="6" type="ORF">EDC65_3971</name>
</gene>
<dbReference type="EMBL" id="RJKX01000015">
    <property type="protein sequence ID" value="ROP84616.1"/>
    <property type="molecule type" value="Genomic_DNA"/>
</dbReference>
<comment type="caution">
    <text evidence="4">Lacks conserved residue(s) required for the propagation of feature annotation.</text>
</comment>
<feature type="binding site" evidence="4">
    <location>
        <begin position="31"/>
        <end position="32"/>
    </location>
    <ligand>
        <name>NADP(+)</name>
        <dbReference type="ChEBI" id="CHEBI:58349"/>
    </ligand>
</feature>
<dbReference type="CDD" id="cd05248">
    <property type="entry name" value="ADP_GME_SDR_e"/>
    <property type="match status" value="1"/>
</dbReference>
<dbReference type="GO" id="GO:0008712">
    <property type="term" value="F:ADP-glyceromanno-heptose 6-epimerase activity"/>
    <property type="evidence" value="ECO:0007669"/>
    <property type="project" value="UniProtKB-UniRule"/>
</dbReference>
<dbReference type="GO" id="GO:0005975">
    <property type="term" value="P:carbohydrate metabolic process"/>
    <property type="evidence" value="ECO:0007669"/>
    <property type="project" value="UniProtKB-UniRule"/>
</dbReference>
<comment type="subunit">
    <text evidence="4">Homopentamer.</text>
</comment>
<reference evidence="6 7" key="1">
    <citation type="submission" date="2018-11" db="EMBL/GenBank/DDBJ databases">
        <title>Genomic Encyclopedia of Type Strains, Phase IV (KMG-IV): sequencing the most valuable type-strain genomes for metagenomic binning, comparative biology and taxonomic classification.</title>
        <authorList>
            <person name="Goeker M."/>
        </authorList>
    </citation>
    <scope>NUCLEOTIDE SEQUENCE [LARGE SCALE GENOMIC DNA]</scope>
    <source>
        <strain evidence="6 7">DSM 5900</strain>
    </source>
</reference>
<evidence type="ECO:0000256" key="4">
    <source>
        <dbReference type="HAMAP-Rule" id="MF_01601"/>
    </source>
</evidence>
<organism evidence="6 7">
    <name type="scientific">Stella humosa</name>
    <dbReference type="NCBI Taxonomy" id="94"/>
    <lineage>
        <taxon>Bacteria</taxon>
        <taxon>Pseudomonadati</taxon>
        <taxon>Pseudomonadota</taxon>
        <taxon>Alphaproteobacteria</taxon>
        <taxon>Rhodospirillales</taxon>
        <taxon>Stellaceae</taxon>
        <taxon>Stella</taxon>
    </lineage>
</organism>
<feature type="binding site" evidence="4">
    <location>
        <position position="38"/>
    </location>
    <ligand>
        <name>NADP(+)</name>
        <dbReference type="ChEBI" id="CHEBI:58349"/>
    </ligand>
</feature>
<evidence type="ECO:0000256" key="1">
    <source>
        <dbReference type="ARBA" id="ARBA00022857"/>
    </source>
</evidence>
<protein>
    <recommendedName>
        <fullName evidence="4">ADP-L-glycero-D-manno-heptose-6-epimerase</fullName>
        <ecNumber evidence="4">5.1.3.20</ecNumber>
    </recommendedName>
    <alternativeName>
        <fullName evidence="4">ADP-L-glycero-beta-D-manno-heptose-6-epimerase</fullName>
        <shortName evidence="4">ADP-glyceromanno-heptose 6-epimerase</shortName>
        <shortName evidence="4">ADP-hep 6-epimerase</shortName>
        <shortName evidence="4">AGME</shortName>
    </alternativeName>
</protein>
<dbReference type="Gene3D" id="3.90.25.10">
    <property type="entry name" value="UDP-galactose 4-epimerase, domain 1"/>
    <property type="match status" value="1"/>
</dbReference>
<accession>A0A3N1L2B9</accession>
<keyword evidence="2 4" id="KW-0413">Isomerase</keyword>
<evidence type="ECO:0000313" key="7">
    <source>
        <dbReference type="Proteomes" id="UP000278222"/>
    </source>
</evidence>
<comment type="cofactor">
    <cofactor evidence="4">
        <name>NADP(+)</name>
        <dbReference type="ChEBI" id="CHEBI:58349"/>
    </cofactor>
    <text evidence="4">Binds 1 NADP(+) per subunit.</text>
</comment>
<evidence type="ECO:0000256" key="2">
    <source>
        <dbReference type="ARBA" id="ARBA00023235"/>
    </source>
</evidence>
<dbReference type="InterPro" id="IPR001509">
    <property type="entry name" value="Epimerase_deHydtase"/>
</dbReference>
<feature type="binding site" evidence="4">
    <location>
        <position position="186"/>
    </location>
    <ligand>
        <name>substrate</name>
    </ligand>
</feature>
<comment type="similarity">
    <text evidence="4">Belongs to the NAD(P)-dependent epimerase/dehydratase family. HldD subfamily.</text>
</comment>
<dbReference type="HAMAP" id="MF_01601">
    <property type="entry name" value="Heptose_epimerase"/>
    <property type="match status" value="1"/>
</dbReference>
<name>A0A3N1L2B9_9PROT</name>
<dbReference type="PANTHER" id="PTHR43103:SF3">
    <property type="entry name" value="ADP-L-GLYCERO-D-MANNO-HEPTOSE-6-EPIMERASE"/>
    <property type="match status" value="1"/>
</dbReference>
<dbReference type="OrthoDB" id="9801785at2"/>
<dbReference type="InterPro" id="IPR011912">
    <property type="entry name" value="Heptose_epim"/>
</dbReference>
<feature type="active site" description="Proton acceptor" evidence="4">
    <location>
        <position position="143"/>
    </location>
</feature>
<dbReference type="InterPro" id="IPR036291">
    <property type="entry name" value="NAD(P)-bd_dom_sf"/>
</dbReference>
<comment type="domain">
    <text evidence="4">Contains a large N-terminal NADP-binding domain, and a smaller C-terminal substrate-binding domain.</text>
</comment>
<feature type="binding site" evidence="4">
    <location>
        <position position="193"/>
    </location>
    <ligand>
        <name>substrate</name>
    </ligand>
</feature>
<proteinExistence type="inferred from homology"/>
<feature type="binding site" evidence="4">
    <location>
        <position position="184"/>
    </location>
    <ligand>
        <name>NADP(+)</name>
        <dbReference type="ChEBI" id="CHEBI:58349"/>
    </ligand>
</feature>
<feature type="domain" description="NAD-dependent epimerase/dehydratase" evidence="5">
    <location>
        <begin position="2"/>
        <end position="249"/>
    </location>
</feature>
<dbReference type="SUPFAM" id="SSF51735">
    <property type="entry name" value="NAD(P)-binding Rossmann-fold domains"/>
    <property type="match status" value="1"/>
</dbReference>
<keyword evidence="7" id="KW-1185">Reference proteome</keyword>
<dbReference type="RefSeq" id="WP_123692683.1">
    <property type="nucleotide sequence ID" value="NZ_AP019700.1"/>
</dbReference>
<feature type="active site" description="Proton acceptor" evidence="4">
    <location>
        <position position="184"/>
    </location>
</feature>
<dbReference type="Gene3D" id="3.40.50.720">
    <property type="entry name" value="NAD(P)-binding Rossmann-like Domain"/>
    <property type="match status" value="1"/>
</dbReference>
<dbReference type="UniPathway" id="UPA00356">
    <property type="reaction ID" value="UER00440"/>
</dbReference>
<feature type="binding site" evidence="4">
    <location>
        <position position="147"/>
    </location>
    <ligand>
        <name>NADP(+)</name>
        <dbReference type="ChEBI" id="CHEBI:58349"/>
    </ligand>
</feature>
<feature type="binding site" evidence="4">
    <location>
        <begin position="207"/>
        <end position="210"/>
    </location>
    <ligand>
        <name>substrate</name>
    </ligand>
</feature>
<feature type="binding site" evidence="4">
    <location>
        <position position="221"/>
    </location>
    <ligand>
        <name>substrate</name>
    </ligand>
</feature>
<keyword evidence="3 4" id="KW-0119">Carbohydrate metabolism</keyword>
<comment type="function">
    <text evidence="4">Catalyzes the interconversion between ADP-D-glycero-beta-D-manno-heptose and ADP-L-glycero-beta-D-manno-heptose via an epimerization at carbon 6 of the heptose.</text>
</comment>
<evidence type="ECO:0000256" key="3">
    <source>
        <dbReference type="ARBA" id="ARBA00023277"/>
    </source>
</evidence>
<keyword evidence="1 4" id="KW-0521">NADP</keyword>
<dbReference type="NCBIfam" id="TIGR02197">
    <property type="entry name" value="heptose_epim"/>
    <property type="match status" value="1"/>
</dbReference>
<feature type="binding site" evidence="4">
    <location>
        <position position="175"/>
    </location>
    <ligand>
        <name>substrate</name>
    </ligand>
</feature>
<feature type="binding site" evidence="4">
    <location>
        <begin position="73"/>
        <end position="77"/>
    </location>
    <ligand>
        <name>NADP(+)</name>
        <dbReference type="ChEBI" id="CHEBI:58349"/>
    </ligand>
</feature>
<dbReference type="Pfam" id="PF01370">
    <property type="entry name" value="Epimerase"/>
    <property type="match status" value="1"/>
</dbReference>
<dbReference type="Proteomes" id="UP000278222">
    <property type="component" value="Unassembled WGS sequence"/>
</dbReference>
<dbReference type="EC" id="5.1.3.20" evidence="4"/>
<dbReference type="PANTHER" id="PTHR43103">
    <property type="entry name" value="NUCLEOSIDE-DIPHOSPHATE-SUGAR EPIMERASE"/>
    <property type="match status" value="1"/>
</dbReference>
<comment type="caution">
    <text evidence="6">The sequence shown here is derived from an EMBL/GenBank/DDBJ whole genome shotgun (WGS) entry which is preliminary data.</text>
</comment>
<comment type="catalytic activity">
    <reaction evidence="4">
        <text>ADP-D-glycero-beta-D-manno-heptose = ADP-L-glycero-beta-D-manno-heptose</text>
        <dbReference type="Rhea" id="RHEA:17577"/>
        <dbReference type="ChEBI" id="CHEBI:59967"/>
        <dbReference type="ChEBI" id="CHEBI:61506"/>
        <dbReference type="EC" id="5.1.3.20"/>
    </reaction>
</comment>
<comment type="pathway">
    <text evidence="4">Nucleotide-sugar biosynthesis; ADP-L-glycero-beta-D-manno-heptose biosynthesis; ADP-L-glycero-beta-D-manno-heptose from D-glycero-beta-D-manno-heptose 7-phosphate: step 4/4.</text>
</comment>
<sequence>MIIVTGGAGFIGSNLTAALEAAGRSDLVVVDRLGTDDKWRNLAKRELAAIVPPEDLPAWLARHGDTVSMVFHLGAISSTTERDADLIIASNFTLSLFLWDWCTAHGVRFVYASSAATYGGAADGFDDDGSPAALAALRPLNPYGWSKHLFDRRVARLVAEGRPTPPQWAGLKFFNVYGPNEAHKGGMSSVVAQMLPRVVAGEPARLFRSHRPDYADGGQRRDFVHVDDCVAVMLWLHERPDVSGLFNLGTGQARSFLDLATAVFRAAGQPPRIEYVDTPVEIRDRYQYFTQARMDRLRAAGYPGQFVPLEEGVRRYVQDFLLAPDPYR</sequence>
<dbReference type="GO" id="GO:0050661">
    <property type="term" value="F:NADP binding"/>
    <property type="evidence" value="ECO:0007669"/>
    <property type="project" value="InterPro"/>
</dbReference>
<evidence type="ECO:0000259" key="5">
    <source>
        <dbReference type="Pfam" id="PF01370"/>
    </source>
</evidence>
<dbReference type="AlphaFoldDB" id="A0A3N1L2B9"/>